<dbReference type="EMBL" id="CP042185">
    <property type="protein sequence ID" value="QDS67695.1"/>
    <property type="molecule type" value="Genomic_DNA"/>
</dbReference>
<gene>
    <name evidence="3" type="ORF">FKW77_005423</name>
</gene>
<evidence type="ECO:0000256" key="1">
    <source>
        <dbReference type="SAM" id="MobiDB-lite"/>
    </source>
</evidence>
<feature type="region of interest" description="Disordered" evidence="1">
    <location>
        <begin position="106"/>
        <end position="159"/>
    </location>
</feature>
<organism evidence="3 4">
    <name type="scientific">Venturia effusa</name>
    <dbReference type="NCBI Taxonomy" id="50376"/>
    <lineage>
        <taxon>Eukaryota</taxon>
        <taxon>Fungi</taxon>
        <taxon>Dikarya</taxon>
        <taxon>Ascomycota</taxon>
        <taxon>Pezizomycotina</taxon>
        <taxon>Dothideomycetes</taxon>
        <taxon>Pleosporomycetidae</taxon>
        <taxon>Venturiales</taxon>
        <taxon>Venturiaceae</taxon>
        <taxon>Venturia</taxon>
    </lineage>
</organism>
<sequence length="196" mass="21178">MSGPAQTFTTISRYGPAYDQAYGHLAQAQQTACISPPLMILTLSFGALVAWGICVLLCSAIESLLQNSACSSFEQSTFCFDEQRSTLDQRAASSAVANTSITAAAAAATTTDSSSRPSSRTGSSVYDADDEKEIPARAAEKAKKKKEMGEEEKKKKRVACLPPAAKRAWMWREKKGIPHSQQQMDFAAWCERKGAP</sequence>
<keyword evidence="2" id="KW-0812">Transmembrane</keyword>
<evidence type="ECO:0000256" key="2">
    <source>
        <dbReference type="SAM" id="Phobius"/>
    </source>
</evidence>
<evidence type="ECO:0000313" key="4">
    <source>
        <dbReference type="Proteomes" id="UP000316270"/>
    </source>
</evidence>
<keyword evidence="2" id="KW-0472">Membrane</keyword>
<feature type="compositionally biased region" description="Basic and acidic residues" evidence="1">
    <location>
        <begin position="133"/>
        <end position="153"/>
    </location>
</feature>
<dbReference type="OrthoDB" id="10620574at2759"/>
<keyword evidence="2" id="KW-1133">Transmembrane helix</keyword>
<proteinExistence type="predicted"/>
<feature type="transmembrane region" description="Helical" evidence="2">
    <location>
        <begin position="38"/>
        <end position="58"/>
    </location>
</feature>
<accession>A0A517KWE3</accession>
<keyword evidence="4" id="KW-1185">Reference proteome</keyword>
<feature type="compositionally biased region" description="Low complexity" evidence="1">
    <location>
        <begin position="106"/>
        <end position="124"/>
    </location>
</feature>
<evidence type="ECO:0000313" key="3">
    <source>
        <dbReference type="EMBL" id="QDS67695.1"/>
    </source>
</evidence>
<name>A0A517KWE3_9PEZI</name>
<reference evidence="3 4" key="1">
    <citation type="submission" date="2019-07" db="EMBL/GenBank/DDBJ databases">
        <title>Finished genome of Venturia effusa.</title>
        <authorList>
            <person name="Young C.A."/>
            <person name="Cox M.P."/>
            <person name="Ganley A.R.D."/>
            <person name="David W.J."/>
        </authorList>
    </citation>
    <scope>NUCLEOTIDE SEQUENCE [LARGE SCALE GENOMIC DNA]</scope>
    <source>
        <strain evidence="4">albino</strain>
    </source>
</reference>
<dbReference type="Proteomes" id="UP000316270">
    <property type="component" value="Chromosome 1"/>
</dbReference>
<dbReference type="AlphaFoldDB" id="A0A517KWE3"/>
<protein>
    <submittedName>
        <fullName evidence="3">Uncharacterized protein</fullName>
    </submittedName>
</protein>